<keyword evidence="7" id="KW-0804">Transcription</keyword>
<keyword evidence="4" id="KW-0227">DNA damage</keyword>
<dbReference type="AlphaFoldDB" id="A0A8C4ZL76"/>
<dbReference type="Gene3D" id="6.10.140.1020">
    <property type="match status" value="1"/>
</dbReference>
<comment type="similarity">
    <text evidence="2">Belongs to the SFR1/MEI5 family.</text>
</comment>
<dbReference type="GO" id="GO:0003713">
    <property type="term" value="F:transcription coactivator activity"/>
    <property type="evidence" value="ECO:0007669"/>
    <property type="project" value="InterPro"/>
</dbReference>
<dbReference type="Proteomes" id="UP000694546">
    <property type="component" value="Chromosome 15"/>
</dbReference>
<dbReference type="OrthoDB" id="10051617at2759"/>
<dbReference type="OMA" id="HEYSSPC"/>
<feature type="region of interest" description="Disordered" evidence="11">
    <location>
        <begin position="106"/>
        <end position="127"/>
    </location>
</feature>
<evidence type="ECO:0000256" key="4">
    <source>
        <dbReference type="ARBA" id="ARBA00022763"/>
    </source>
</evidence>
<feature type="compositionally biased region" description="Polar residues" evidence="11">
    <location>
        <begin position="13"/>
        <end position="28"/>
    </location>
</feature>
<keyword evidence="6" id="KW-0175">Coiled coil</keyword>
<dbReference type="PANTHER" id="PTHR28643:SF1">
    <property type="entry name" value="SWI5-DEPENDENT RECOMBINATION DNA REPAIR PROTEIN 1 HOMOLOG"/>
    <property type="match status" value="1"/>
</dbReference>
<keyword evidence="9" id="KW-0539">Nucleus</keyword>
<accession>A0A8C4ZL76</accession>
<dbReference type="PANTHER" id="PTHR28643">
    <property type="entry name" value="SWI5-DEPENDENT RECOMBINATION DNA REPAIR PROTEIN 1 HOMOLOG"/>
    <property type="match status" value="1"/>
</dbReference>
<dbReference type="Pfam" id="PF10376">
    <property type="entry name" value="Mei5"/>
    <property type="match status" value="1"/>
</dbReference>
<evidence type="ECO:0000256" key="7">
    <source>
        <dbReference type="ARBA" id="ARBA00023163"/>
    </source>
</evidence>
<keyword evidence="5" id="KW-0805">Transcription regulation</keyword>
<dbReference type="GO" id="GO:0000724">
    <property type="term" value="P:double-strand break repair via homologous recombination"/>
    <property type="evidence" value="ECO:0007669"/>
    <property type="project" value="InterPro"/>
</dbReference>
<sequence>MEGNVTPKADRTVSLTPLHSTKSTPTEVTSEKPRQNLSASLKARLSRSRRSFTTPSSVAKRLCVDVDDEDEENDGLQVVADPSVIVTKTPGHRYVAEKKIQVQSRTSGGLSEAELAPPLPAGRQTQKERLRRELRVKMDDLRRLNMVKVYRSKNDLAHLQALIDKWRGCSQAALYQLQTDLPLDGRKASLAQLIDLFGLEDKILHFDRLEDEFTD</sequence>
<evidence type="ECO:0000256" key="2">
    <source>
        <dbReference type="ARBA" id="ARBA00008729"/>
    </source>
</evidence>
<evidence type="ECO:0000313" key="12">
    <source>
        <dbReference type="Ensembl" id="ENSGMOP00000017457.2"/>
    </source>
</evidence>
<feature type="region of interest" description="Disordered" evidence="11">
    <location>
        <begin position="1"/>
        <end position="56"/>
    </location>
</feature>
<dbReference type="GeneTree" id="ENSGT00390000018550"/>
<gene>
    <name evidence="12" type="primary">SFR1</name>
</gene>
<keyword evidence="8" id="KW-0234">DNA repair</keyword>
<organism evidence="12 13">
    <name type="scientific">Gadus morhua</name>
    <name type="common">Atlantic cod</name>
    <dbReference type="NCBI Taxonomy" id="8049"/>
    <lineage>
        <taxon>Eukaryota</taxon>
        <taxon>Metazoa</taxon>
        <taxon>Chordata</taxon>
        <taxon>Craniata</taxon>
        <taxon>Vertebrata</taxon>
        <taxon>Euteleostomi</taxon>
        <taxon>Actinopterygii</taxon>
        <taxon>Neopterygii</taxon>
        <taxon>Teleostei</taxon>
        <taxon>Neoteleostei</taxon>
        <taxon>Acanthomorphata</taxon>
        <taxon>Zeiogadaria</taxon>
        <taxon>Gadariae</taxon>
        <taxon>Gadiformes</taxon>
        <taxon>Gadoidei</taxon>
        <taxon>Gadidae</taxon>
        <taxon>Gadus</taxon>
    </lineage>
</organism>
<evidence type="ECO:0000256" key="8">
    <source>
        <dbReference type="ARBA" id="ARBA00023204"/>
    </source>
</evidence>
<evidence type="ECO:0000256" key="5">
    <source>
        <dbReference type="ARBA" id="ARBA00023015"/>
    </source>
</evidence>
<evidence type="ECO:0000256" key="6">
    <source>
        <dbReference type="ARBA" id="ARBA00023054"/>
    </source>
</evidence>
<evidence type="ECO:0000256" key="10">
    <source>
        <dbReference type="ARBA" id="ARBA00033234"/>
    </source>
</evidence>
<reference evidence="12" key="2">
    <citation type="submission" date="2025-09" db="UniProtKB">
        <authorList>
            <consortium name="Ensembl"/>
        </authorList>
    </citation>
    <scope>IDENTIFICATION</scope>
</reference>
<evidence type="ECO:0000313" key="13">
    <source>
        <dbReference type="Proteomes" id="UP000694546"/>
    </source>
</evidence>
<evidence type="ECO:0000256" key="3">
    <source>
        <dbReference type="ARBA" id="ARBA00014688"/>
    </source>
</evidence>
<evidence type="ECO:0000256" key="11">
    <source>
        <dbReference type="SAM" id="MobiDB-lite"/>
    </source>
</evidence>
<evidence type="ECO:0000256" key="9">
    <source>
        <dbReference type="ARBA" id="ARBA00023242"/>
    </source>
</evidence>
<reference evidence="12" key="1">
    <citation type="submission" date="2025-08" db="UniProtKB">
        <authorList>
            <consortium name="Ensembl"/>
        </authorList>
    </citation>
    <scope>IDENTIFICATION</scope>
</reference>
<dbReference type="InterPro" id="IPR018468">
    <property type="entry name" value="SFR1/Mei5"/>
</dbReference>
<name>A0A8C4ZL76_GADMO</name>
<keyword evidence="13" id="KW-1185">Reference proteome</keyword>
<proteinExistence type="inferred from homology"/>
<evidence type="ECO:0000256" key="1">
    <source>
        <dbReference type="ARBA" id="ARBA00004123"/>
    </source>
</evidence>
<dbReference type="RefSeq" id="XP_030235153.1">
    <property type="nucleotide sequence ID" value="XM_030379293.1"/>
</dbReference>
<protein>
    <recommendedName>
        <fullName evidence="3">Swi5-dependent recombination DNA repair protein 1 homolog</fullName>
    </recommendedName>
    <alternativeName>
        <fullName evidence="10">Meiosis protein 5 homolog</fullName>
    </alternativeName>
</protein>
<dbReference type="GO" id="GO:0032798">
    <property type="term" value="C:Swi5-Sfr1 complex"/>
    <property type="evidence" value="ECO:0007669"/>
    <property type="project" value="InterPro"/>
</dbReference>
<dbReference type="GeneID" id="115560018"/>
<dbReference type="Ensembl" id="ENSGMOT00000017888.2">
    <property type="protein sequence ID" value="ENSGMOP00000017457.2"/>
    <property type="gene ID" value="ENSGMOG00000016280.2"/>
</dbReference>
<comment type="subcellular location">
    <subcellularLocation>
        <location evidence="1">Nucleus</location>
    </subcellularLocation>
</comment>
<dbReference type="InterPro" id="IPR042429">
    <property type="entry name" value="SFR1"/>
</dbReference>